<dbReference type="PANTHER" id="PTHR46889">
    <property type="entry name" value="TRANSPOSASE INSF FOR INSERTION SEQUENCE IS3B-RELATED"/>
    <property type="match status" value="1"/>
</dbReference>
<dbReference type="InterPro" id="IPR012337">
    <property type="entry name" value="RNaseH-like_sf"/>
</dbReference>
<dbReference type="InterPro" id="IPR025948">
    <property type="entry name" value="HTH-like_dom"/>
</dbReference>
<dbReference type="NCBIfam" id="NF033516">
    <property type="entry name" value="transpos_IS3"/>
    <property type="match status" value="1"/>
</dbReference>
<sequence>MIRRGWIDAADRVPLLRQCALAGVARSTVYAQRQPTEPSEQDVELCHAIDEIYTQWPFYGSRRMVVELGRHGFRVNRKRVQRLMRGMGLAGMAPGPMTSRPHPEHKVYPYLLRGVSITRPNQVWSTDVTYIRVARGFVYLVAIIDWYSRKVLSWRVSNTMEASFCVDALESALRLHGTPEIFNSDQGSQFTSQAFTGVLKQAGVAISMDGRGRAFDNIFVERLWRTVKYEDVYVKGYASLGELTLGLSAYFSFYNAQRPHQSLENQTPDTVYALGTGGGAAIPDHFGHQRDTAQDHDTGQRCAAAAKAETIT</sequence>
<dbReference type="AlphaFoldDB" id="A0A1N6JQY5"/>
<dbReference type="Pfam" id="PF00665">
    <property type="entry name" value="rve"/>
    <property type="match status" value="1"/>
</dbReference>
<dbReference type="GO" id="GO:0015074">
    <property type="term" value="P:DNA integration"/>
    <property type="evidence" value="ECO:0007669"/>
    <property type="project" value="InterPro"/>
</dbReference>
<protein>
    <submittedName>
        <fullName evidence="3">Putative transposase</fullName>
    </submittedName>
</protein>
<dbReference type="PANTHER" id="PTHR46889:SF4">
    <property type="entry name" value="TRANSPOSASE INSO FOR INSERTION SEQUENCE ELEMENT IS911B-RELATED"/>
    <property type="match status" value="1"/>
</dbReference>
<dbReference type="InterPro" id="IPR048020">
    <property type="entry name" value="Transpos_IS3"/>
</dbReference>
<dbReference type="Gene3D" id="3.30.420.10">
    <property type="entry name" value="Ribonuclease H-like superfamily/Ribonuclease H"/>
    <property type="match status" value="1"/>
</dbReference>
<feature type="compositionally biased region" description="Basic and acidic residues" evidence="1">
    <location>
        <begin position="289"/>
        <end position="299"/>
    </location>
</feature>
<evidence type="ECO:0000259" key="2">
    <source>
        <dbReference type="PROSITE" id="PS50994"/>
    </source>
</evidence>
<reference evidence="3 4" key="1">
    <citation type="submission" date="2016-11" db="EMBL/GenBank/DDBJ databases">
        <authorList>
            <person name="Jaros S."/>
            <person name="Januszkiewicz K."/>
            <person name="Wedrychowicz H."/>
        </authorList>
    </citation>
    <scope>NUCLEOTIDE SEQUENCE [LARGE SCALE GENOMIC DNA]</scope>
    <source>
        <strain evidence="3 4">ACAM 239</strain>
    </source>
</reference>
<dbReference type="EMBL" id="FSQX01000001">
    <property type="protein sequence ID" value="SIN69265.1"/>
    <property type="molecule type" value="Genomic_DNA"/>
</dbReference>
<dbReference type="Proteomes" id="UP000185024">
    <property type="component" value="Unassembled WGS sequence"/>
</dbReference>
<dbReference type="GO" id="GO:0003676">
    <property type="term" value="F:nucleic acid binding"/>
    <property type="evidence" value="ECO:0007669"/>
    <property type="project" value="InterPro"/>
</dbReference>
<feature type="domain" description="Integrase catalytic" evidence="2">
    <location>
        <begin position="116"/>
        <end position="276"/>
    </location>
</feature>
<feature type="region of interest" description="Disordered" evidence="1">
    <location>
        <begin position="289"/>
        <end position="312"/>
    </location>
</feature>
<proteinExistence type="predicted"/>
<evidence type="ECO:0000313" key="3">
    <source>
        <dbReference type="EMBL" id="SIN69265.1"/>
    </source>
</evidence>
<name>A0A1N6JQY5_9GAMM</name>
<dbReference type="InterPro" id="IPR036397">
    <property type="entry name" value="RNaseH_sf"/>
</dbReference>
<organism evidence="3 4">
    <name type="scientific">Vreelandella aquamarina</name>
    <dbReference type="NCBI Taxonomy" id="77097"/>
    <lineage>
        <taxon>Bacteria</taxon>
        <taxon>Pseudomonadati</taxon>
        <taxon>Pseudomonadota</taxon>
        <taxon>Gammaproteobacteria</taxon>
        <taxon>Oceanospirillales</taxon>
        <taxon>Halomonadaceae</taxon>
        <taxon>Vreelandella</taxon>
    </lineage>
</organism>
<dbReference type="PROSITE" id="PS50994">
    <property type="entry name" value="INTEGRASE"/>
    <property type="match status" value="1"/>
</dbReference>
<dbReference type="Pfam" id="PF13276">
    <property type="entry name" value="HTH_21"/>
    <property type="match status" value="1"/>
</dbReference>
<evidence type="ECO:0000256" key="1">
    <source>
        <dbReference type="SAM" id="MobiDB-lite"/>
    </source>
</evidence>
<dbReference type="InterPro" id="IPR001584">
    <property type="entry name" value="Integrase_cat-core"/>
</dbReference>
<dbReference type="SUPFAM" id="SSF53098">
    <property type="entry name" value="Ribonuclease H-like"/>
    <property type="match status" value="1"/>
</dbReference>
<evidence type="ECO:0000313" key="4">
    <source>
        <dbReference type="Proteomes" id="UP000185024"/>
    </source>
</evidence>
<dbReference type="InterPro" id="IPR050900">
    <property type="entry name" value="Transposase_IS3/IS150/IS904"/>
</dbReference>
<gene>
    <name evidence="3" type="ORF">SAMN05878438_2478</name>
</gene>
<accession>A0A1N6JQY5</accession>